<comment type="caution">
    <text evidence="3">The sequence shown here is derived from an EMBL/GenBank/DDBJ whole genome shotgun (WGS) entry which is preliminary data.</text>
</comment>
<dbReference type="EMBL" id="BMPI01000090">
    <property type="protein sequence ID" value="GGM82602.1"/>
    <property type="molecule type" value="Genomic_DNA"/>
</dbReference>
<dbReference type="Pfam" id="PF13193">
    <property type="entry name" value="AMP-binding_C"/>
    <property type="match status" value="1"/>
</dbReference>
<dbReference type="InterPro" id="IPR042099">
    <property type="entry name" value="ANL_N_sf"/>
</dbReference>
<dbReference type="GO" id="GO:0016878">
    <property type="term" value="F:acid-thiol ligase activity"/>
    <property type="evidence" value="ECO:0007669"/>
    <property type="project" value="UniProtKB-ARBA"/>
</dbReference>
<dbReference type="Proteomes" id="UP000642070">
    <property type="component" value="Unassembled WGS sequence"/>
</dbReference>
<dbReference type="Gene3D" id="3.40.50.12780">
    <property type="entry name" value="N-terminal domain of ligase-like"/>
    <property type="match status" value="1"/>
</dbReference>
<keyword evidence="4" id="KW-1185">Reference proteome</keyword>
<evidence type="ECO:0000313" key="4">
    <source>
        <dbReference type="Proteomes" id="UP000642070"/>
    </source>
</evidence>
<dbReference type="InterPro" id="IPR000873">
    <property type="entry name" value="AMP-dep_synth/lig_dom"/>
</dbReference>
<evidence type="ECO:0000313" key="3">
    <source>
        <dbReference type="EMBL" id="GGM82602.1"/>
    </source>
</evidence>
<dbReference type="PANTHER" id="PTHR43767">
    <property type="entry name" value="LONG-CHAIN-FATTY-ACID--COA LIGASE"/>
    <property type="match status" value="1"/>
</dbReference>
<protein>
    <submittedName>
        <fullName evidence="3">Fatty-acid-CoA ligase FadD</fullName>
    </submittedName>
</protein>
<dbReference type="Gene3D" id="3.30.300.30">
    <property type="match status" value="1"/>
</dbReference>
<dbReference type="InterPro" id="IPR050237">
    <property type="entry name" value="ATP-dep_AMP-bd_enzyme"/>
</dbReference>
<feature type="domain" description="AMP-binding enzyme C-terminal" evidence="2">
    <location>
        <begin position="456"/>
        <end position="531"/>
    </location>
</feature>
<feature type="domain" description="AMP-dependent synthetase/ligase" evidence="1">
    <location>
        <begin position="13"/>
        <end position="402"/>
    </location>
</feature>
<reference evidence="3" key="2">
    <citation type="submission" date="2020-09" db="EMBL/GenBank/DDBJ databases">
        <authorList>
            <person name="Sun Q."/>
            <person name="Ohkuma M."/>
        </authorList>
    </citation>
    <scope>NUCLEOTIDE SEQUENCE</scope>
    <source>
        <strain evidence="3">JCM 19831</strain>
    </source>
</reference>
<proteinExistence type="predicted"/>
<accession>A0A917X5R0</accession>
<evidence type="ECO:0000259" key="1">
    <source>
        <dbReference type="Pfam" id="PF00501"/>
    </source>
</evidence>
<dbReference type="SUPFAM" id="SSF56801">
    <property type="entry name" value="Acetyl-CoA synthetase-like"/>
    <property type="match status" value="1"/>
</dbReference>
<dbReference type="NCBIfam" id="NF005863">
    <property type="entry name" value="PRK07798.1"/>
    <property type="match status" value="1"/>
</dbReference>
<evidence type="ECO:0000259" key="2">
    <source>
        <dbReference type="Pfam" id="PF13193"/>
    </source>
</evidence>
<organism evidence="3 4">
    <name type="scientific">Dactylosporangium sucinum</name>
    <dbReference type="NCBI Taxonomy" id="1424081"/>
    <lineage>
        <taxon>Bacteria</taxon>
        <taxon>Bacillati</taxon>
        <taxon>Actinomycetota</taxon>
        <taxon>Actinomycetes</taxon>
        <taxon>Micromonosporales</taxon>
        <taxon>Micromonosporaceae</taxon>
        <taxon>Dactylosporangium</taxon>
    </lineage>
</organism>
<gene>
    <name evidence="3" type="ORF">GCM10007977_100110</name>
</gene>
<dbReference type="PROSITE" id="PS00455">
    <property type="entry name" value="AMP_BINDING"/>
    <property type="match status" value="1"/>
</dbReference>
<dbReference type="AlphaFoldDB" id="A0A917X5R0"/>
<dbReference type="PANTHER" id="PTHR43767:SF1">
    <property type="entry name" value="NONRIBOSOMAL PEPTIDE SYNTHASE PES1 (EUROFUNG)-RELATED"/>
    <property type="match status" value="1"/>
</dbReference>
<name>A0A917X5R0_9ACTN</name>
<reference evidence="3" key="1">
    <citation type="journal article" date="2014" name="Int. J. Syst. Evol. Microbiol.">
        <title>Complete genome sequence of Corynebacterium casei LMG S-19264T (=DSM 44701T), isolated from a smear-ripened cheese.</title>
        <authorList>
            <consortium name="US DOE Joint Genome Institute (JGI-PGF)"/>
            <person name="Walter F."/>
            <person name="Albersmeier A."/>
            <person name="Kalinowski J."/>
            <person name="Ruckert C."/>
        </authorList>
    </citation>
    <scope>NUCLEOTIDE SEQUENCE</scope>
    <source>
        <strain evidence="3">JCM 19831</strain>
    </source>
</reference>
<dbReference type="InterPro" id="IPR045851">
    <property type="entry name" value="AMP-bd_C_sf"/>
</dbReference>
<dbReference type="Pfam" id="PF00501">
    <property type="entry name" value="AMP-binding"/>
    <property type="match status" value="1"/>
</dbReference>
<dbReference type="InterPro" id="IPR025110">
    <property type="entry name" value="AMP-bd_C"/>
</dbReference>
<dbReference type="InterPro" id="IPR020845">
    <property type="entry name" value="AMP-binding_CS"/>
</dbReference>
<keyword evidence="3" id="KW-0436">Ligase</keyword>
<sequence length="571" mass="60312">MLAECHFATLWEAFADAVGDEPAVTQGTRTVTWSDYERRAARLAAVLRDGGIGVGSKVALYLHNAPEYLEAQFAALKIRAVPVNVNYRYLDAELSYLLDNSDAEAVVFHASLAEQVAGVMHRHPAVRLWLQVDDVEAAPIPGAMPYEQAIGAAAPAPRQVRDERDVYMLYTGGTTGMPKGVMFPVGEFTRRWVNSIAELLEQPPPPDLGWCVETARQLAAVRSAPVVLPACPLMHGTGMWLGVFMTHSIGAHVVLAPSGSFDPDEIWATVSAHAVTALVIVGDAFALPLIRARETAGAAGPERDVSSLAFVMSSGAMLSAPVKAALIDVLGDSVVIGDMMGSTEGPGGSAVTTKNDATDTARFVPAPGARVLTEHGVDVRAGSGVPGLLAITGPGNVPIGYYKDPERSARLIRTVDGVRYSIPGDWATVDADGTIVLLGRGSGCINTAGEKVFPEEVEEALKQHPSVEDCIVVGLPDERFGERVAAAVAAAPGADLDPEEVQAWAKARLAGYKAPRVVLILPSVPRAANGKADLRAVRTLLLEAEAHERARGRAAPRPMTTLAACADEENL</sequence>